<dbReference type="GO" id="GO:0006950">
    <property type="term" value="P:response to stress"/>
    <property type="evidence" value="ECO:0007669"/>
    <property type="project" value="TreeGrafter"/>
</dbReference>
<dbReference type="PANTHER" id="PTHR33164:SF99">
    <property type="entry name" value="MARR FAMILY REGULATORY PROTEIN"/>
    <property type="match status" value="1"/>
</dbReference>
<evidence type="ECO:0000313" key="3">
    <source>
        <dbReference type="Proteomes" id="UP000825008"/>
    </source>
</evidence>
<dbReference type="PROSITE" id="PS50995">
    <property type="entry name" value="HTH_MARR_2"/>
    <property type="match status" value="1"/>
</dbReference>
<reference evidence="2" key="1">
    <citation type="submission" date="2021-08" db="EMBL/GenBank/DDBJ databases">
        <title>Whole genome sequencing of non-tuberculosis mycobacteria type-strains.</title>
        <authorList>
            <person name="Igarashi Y."/>
            <person name="Osugi A."/>
            <person name="Mitarai S."/>
        </authorList>
    </citation>
    <scope>NUCLEOTIDE SEQUENCE</scope>
    <source>
        <strain evidence="2">JCM 30995</strain>
    </source>
</reference>
<dbReference type="InterPro" id="IPR000835">
    <property type="entry name" value="HTH_MarR-typ"/>
</dbReference>
<gene>
    <name evidence="2" type="ORF">K3U94_06955</name>
</gene>
<dbReference type="InterPro" id="IPR036388">
    <property type="entry name" value="WH-like_DNA-bd_sf"/>
</dbReference>
<accession>A0A9X7WKD2</accession>
<dbReference type="SUPFAM" id="SSF46785">
    <property type="entry name" value="Winged helix' DNA-binding domain"/>
    <property type="match status" value="1"/>
</dbReference>
<dbReference type="InterPro" id="IPR039422">
    <property type="entry name" value="MarR/SlyA-like"/>
</dbReference>
<dbReference type="SMART" id="SM00347">
    <property type="entry name" value="HTH_MARR"/>
    <property type="match status" value="1"/>
</dbReference>
<evidence type="ECO:0000259" key="1">
    <source>
        <dbReference type="PROSITE" id="PS50995"/>
    </source>
</evidence>
<dbReference type="Pfam" id="PF01047">
    <property type="entry name" value="MarR"/>
    <property type="match status" value="1"/>
</dbReference>
<dbReference type="Proteomes" id="UP000825008">
    <property type="component" value="Chromosome"/>
</dbReference>
<dbReference type="KEGG" id="mher:K3U94_06955"/>
<dbReference type="AlphaFoldDB" id="A0A9X7WKD2"/>
<protein>
    <submittedName>
        <fullName evidence="2">MarR family transcriptional regulator</fullName>
    </submittedName>
</protein>
<dbReference type="Gene3D" id="1.10.10.10">
    <property type="entry name" value="Winged helix-like DNA-binding domain superfamily/Winged helix DNA-binding domain"/>
    <property type="match status" value="1"/>
</dbReference>
<dbReference type="EMBL" id="CP080997">
    <property type="protein sequence ID" value="QZA08999.1"/>
    <property type="molecule type" value="Genomic_DNA"/>
</dbReference>
<organism evidence="2 3">
    <name type="scientific">Mycolicibacter heraklionensis</name>
    <dbReference type="NCBI Taxonomy" id="512402"/>
    <lineage>
        <taxon>Bacteria</taxon>
        <taxon>Bacillati</taxon>
        <taxon>Actinomycetota</taxon>
        <taxon>Actinomycetes</taxon>
        <taxon>Mycobacteriales</taxon>
        <taxon>Mycobacteriaceae</taxon>
        <taxon>Mycolicibacter</taxon>
    </lineage>
</organism>
<dbReference type="RefSeq" id="WP_220696023.1">
    <property type="nucleotide sequence ID" value="NZ_CP080997.1"/>
</dbReference>
<feature type="domain" description="HTH marR-type" evidence="1">
    <location>
        <begin position="25"/>
        <end position="156"/>
    </location>
</feature>
<sequence length="163" mass="17880">MDGFISGPIDGTATELSLAEQKSWQNYLAAVLHMNTTLNRQLTTTHQLSLADVQLLELLANAPDGNFQMGQLAIALMALPSRLTRQVRRLEGEGLVARTTSPHDRRRVLATITDAGRAMLEEAMVTYSNEVRTHFLGPLTRPQVSAVATTCKQIGDALTRPDR</sequence>
<dbReference type="GO" id="GO:0003700">
    <property type="term" value="F:DNA-binding transcription factor activity"/>
    <property type="evidence" value="ECO:0007669"/>
    <property type="project" value="InterPro"/>
</dbReference>
<dbReference type="InterPro" id="IPR036390">
    <property type="entry name" value="WH_DNA-bd_sf"/>
</dbReference>
<proteinExistence type="predicted"/>
<evidence type="ECO:0000313" key="2">
    <source>
        <dbReference type="EMBL" id="QZA08999.1"/>
    </source>
</evidence>
<dbReference type="PANTHER" id="PTHR33164">
    <property type="entry name" value="TRANSCRIPTIONAL REGULATOR, MARR FAMILY"/>
    <property type="match status" value="1"/>
</dbReference>
<name>A0A9X7WKD2_9MYCO</name>